<evidence type="ECO:0000313" key="14">
    <source>
        <dbReference type="Proteomes" id="UP000838412"/>
    </source>
</evidence>
<evidence type="ECO:0000256" key="7">
    <source>
        <dbReference type="ARBA" id="ARBA00022786"/>
    </source>
</evidence>
<evidence type="ECO:0000256" key="9">
    <source>
        <dbReference type="ARBA" id="ARBA00022807"/>
    </source>
</evidence>
<dbReference type="GO" id="GO:0016477">
    <property type="term" value="P:cell migration"/>
    <property type="evidence" value="ECO:0007669"/>
    <property type="project" value="TreeGrafter"/>
</dbReference>
<dbReference type="GO" id="GO:0035523">
    <property type="term" value="P:protein K29-linked deubiquitination"/>
    <property type="evidence" value="ECO:0007669"/>
    <property type="project" value="TreeGrafter"/>
</dbReference>
<evidence type="ECO:0000256" key="4">
    <source>
        <dbReference type="ARBA" id="ARBA00022670"/>
    </source>
</evidence>
<keyword evidence="14" id="KW-1185">Reference proteome</keyword>
<keyword evidence="4" id="KW-0645">Protease</keyword>
<evidence type="ECO:0000259" key="12">
    <source>
        <dbReference type="PROSITE" id="PS50802"/>
    </source>
</evidence>
<feature type="compositionally biased region" description="Polar residues" evidence="11">
    <location>
        <begin position="472"/>
        <end position="493"/>
    </location>
</feature>
<dbReference type="InterPro" id="IPR003323">
    <property type="entry name" value="OTU_dom"/>
</dbReference>
<dbReference type="GO" id="GO:0005634">
    <property type="term" value="C:nucleus"/>
    <property type="evidence" value="ECO:0007669"/>
    <property type="project" value="TreeGrafter"/>
</dbReference>
<feature type="compositionally biased region" description="Polar residues" evidence="11">
    <location>
        <begin position="624"/>
        <end position="639"/>
    </location>
</feature>
<feature type="region of interest" description="Disordered" evidence="11">
    <location>
        <begin position="433"/>
        <end position="639"/>
    </location>
</feature>
<keyword evidence="9" id="KW-0788">Thiol protease</keyword>
<reference evidence="13" key="1">
    <citation type="submission" date="2022-01" db="EMBL/GenBank/DDBJ databases">
        <authorList>
            <person name="Braso-Vives M."/>
        </authorList>
    </citation>
    <scope>NUCLEOTIDE SEQUENCE</scope>
</reference>
<keyword evidence="5" id="KW-0479">Metal-binding</keyword>
<dbReference type="AlphaFoldDB" id="A0A8J9VBF9"/>
<dbReference type="GO" id="GO:0071947">
    <property type="term" value="P:protein deubiquitination involved in ubiquitin-dependent protein catabolic process"/>
    <property type="evidence" value="ECO:0007669"/>
    <property type="project" value="TreeGrafter"/>
</dbReference>
<feature type="compositionally biased region" description="Polar residues" evidence="11">
    <location>
        <begin position="750"/>
        <end position="769"/>
    </location>
</feature>
<dbReference type="GO" id="GO:1990168">
    <property type="term" value="P:protein K33-linked deubiquitination"/>
    <property type="evidence" value="ECO:0007669"/>
    <property type="project" value="TreeGrafter"/>
</dbReference>
<feature type="region of interest" description="Disordered" evidence="11">
    <location>
        <begin position="685"/>
        <end position="712"/>
    </location>
</feature>
<feature type="compositionally biased region" description="Polar residues" evidence="11">
    <location>
        <begin position="530"/>
        <end position="542"/>
    </location>
</feature>
<evidence type="ECO:0000256" key="8">
    <source>
        <dbReference type="ARBA" id="ARBA00022801"/>
    </source>
</evidence>
<proteinExistence type="inferred from homology"/>
<organism evidence="13 14">
    <name type="scientific">Branchiostoma lanceolatum</name>
    <name type="common">Common lancelet</name>
    <name type="synonym">Amphioxus lanceolatum</name>
    <dbReference type="NCBI Taxonomy" id="7740"/>
    <lineage>
        <taxon>Eukaryota</taxon>
        <taxon>Metazoa</taxon>
        <taxon>Chordata</taxon>
        <taxon>Cephalochordata</taxon>
        <taxon>Leptocardii</taxon>
        <taxon>Amphioxiformes</taxon>
        <taxon>Branchiostomatidae</taxon>
        <taxon>Branchiostoma</taxon>
    </lineage>
</organism>
<dbReference type="GO" id="GO:0004843">
    <property type="term" value="F:cysteine-type deubiquitinase activity"/>
    <property type="evidence" value="ECO:0007669"/>
    <property type="project" value="UniProtKB-EC"/>
</dbReference>
<dbReference type="GO" id="GO:0030177">
    <property type="term" value="P:positive regulation of Wnt signaling pathway"/>
    <property type="evidence" value="ECO:0007669"/>
    <property type="project" value="TreeGrafter"/>
</dbReference>
<sequence>MVNMGSLSSVNMEKAERIHLRVRLELGRGIMELNKFTSQLLHAEQRQGIHTAIVGTLEDMEMLQHLVQAGIINYWEGTWLTAIQTIGDGNCLLHAVSLYMWGVQDKKLNLRRYLDRAMQDDRGALRKRWAHQRRARDATVPGVPIGGVNYEPGQWDGEWNTMVQMASAAPNESEPNQTRYRPLEEFHIFVLANILRRPIVVFADTSVRDAEGNSWAPIPFGGIYLPLLHAPAECVRSPVLLAYNNQHFAPLLTTQTLPQNGVSPSAHQLPQTIPLMRQNGERLLVQYILPEEEGRDVLAEYLNIIPAEDSSNNTLLAGLDIIPLPDHLNLFKDFIERDWQGTPQQRNGCHDLSSFQKPVSIVRPLAKATLISESMPVPCTEDMDGLQASHSPLDESFLRMKLQQGEQTATVVSPGQMGLALPDCAQPFPLQENVAPISNTNGDNFGRSQEQGAGGEGQLSNGPASPPVIHSTPRSRNQNPNTRNQNVSNNESVSADVGTYHDQTRHQKDGRRRMSAEAKPSYAAAVKSNPRPSSTPSYQPTCKTEDCKGSPSRQNGGYCMKCQRQNSAEERKRKKRMRERELSLHGNNRSDTIIKIGTAINKQRGGQPTKPKPQRPRSTHETQRSATLAPYQSDSSETTPMRVVRASSNAIQTCTAPGCDEGVVDENVHGVLCPECFSHLERRNSQTANGGGADSCRSPNTSMTAPSPAQPAADMHFAQEPKVRRCLTKACKRNALRENGYYCSVHVPNGNPQQQQESHSIPNNTSQQFCSYSQPTSISSIAPISLTFNGPVEHLHVHHHYPSQNVSHSNETGGHEVPQNGLRAGGSVSVPRQSYSSSPNRHNEVEPPVSDNGPVCPKCGRPGNAWFNGLCQKCQQQLQGQ</sequence>
<evidence type="ECO:0000313" key="13">
    <source>
        <dbReference type="EMBL" id="CAH1228944.1"/>
    </source>
</evidence>
<dbReference type="PANTHER" id="PTHR13367">
    <property type="entry name" value="UBIQUITIN THIOESTERASE"/>
    <property type="match status" value="1"/>
</dbReference>
<dbReference type="EC" id="3.4.19.12" evidence="3"/>
<dbReference type="OrthoDB" id="10064699at2759"/>
<feature type="compositionally biased region" description="Polar residues" evidence="11">
    <location>
        <begin position="802"/>
        <end position="812"/>
    </location>
</feature>
<evidence type="ECO:0000256" key="10">
    <source>
        <dbReference type="ARBA" id="ARBA00022833"/>
    </source>
</evidence>
<feature type="compositionally biased region" description="Low complexity" evidence="11">
    <location>
        <begin position="827"/>
        <end position="839"/>
    </location>
</feature>
<feature type="region of interest" description="Disordered" evidence="11">
    <location>
        <begin position="747"/>
        <end position="769"/>
    </location>
</feature>
<dbReference type="PANTHER" id="PTHR13367:SF3">
    <property type="entry name" value="TUMOR NECROSIS FACTOR ALPHA-INDUCED PROTEIN 3"/>
    <property type="match status" value="1"/>
</dbReference>
<evidence type="ECO:0000256" key="6">
    <source>
        <dbReference type="ARBA" id="ARBA00022771"/>
    </source>
</evidence>
<accession>A0A8J9VBF9</accession>
<dbReference type="InterPro" id="IPR051346">
    <property type="entry name" value="OTU_Deubiquitinase"/>
</dbReference>
<feature type="compositionally biased region" description="Basic and acidic residues" evidence="11">
    <location>
        <begin position="502"/>
        <end position="516"/>
    </location>
</feature>
<dbReference type="PROSITE" id="PS50802">
    <property type="entry name" value="OTU"/>
    <property type="match status" value="1"/>
</dbReference>
<dbReference type="GO" id="GO:0007010">
    <property type="term" value="P:cytoskeleton organization"/>
    <property type="evidence" value="ECO:0007669"/>
    <property type="project" value="TreeGrafter"/>
</dbReference>
<comment type="similarity">
    <text evidence="2">Belongs to the peptidase C64 family.</text>
</comment>
<dbReference type="GO" id="GO:0070530">
    <property type="term" value="F:K63-linked polyubiquitin modification-dependent protein binding"/>
    <property type="evidence" value="ECO:0007669"/>
    <property type="project" value="TreeGrafter"/>
</dbReference>
<evidence type="ECO:0000256" key="1">
    <source>
        <dbReference type="ARBA" id="ARBA00000707"/>
    </source>
</evidence>
<feature type="domain" description="OTU" evidence="12">
    <location>
        <begin position="80"/>
        <end position="254"/>
    </location>
</feature>
<dbReference type="Proteomes" id="UP000838412">
    <property type="component" value="Chromosome 1"/>
</dbReference>
<dbReference type="GO" id="GO:0005737">
    <property type="term" value="C:cytoplasm"/>
    <property type="evidence" value="ECO:0007669"/>
    <property type="project" value="TreeGrafter"/>
</dbReference>
<evidence type="ECO:0000256" key="2">
    <source>
        <dbReference type="ARBA" id="ARBA00005865"/>
    </source>
</evidence>
<dbReference type="Pfam" id="PF02338">
    <property type="entry name" value="OTU"/>
    <property type="match status" value="1"/>
</dbReference>
<feature type="compositionally biased region" description="Polar residues" evidence="11">
    <location>
        <begin position="436"/>
        <end position="451"/>
    </location>
</feature>
<gene>
    <name evidence="13" type="primary">OTUD7B</name>
    <name evidence="13" type="ORF">BLAG_LOCUS750</name>
</gene>
<feature type="region of interest" description="Disordered" evidence="11">
    <location>
        <begin position="802"/>
        <end position="850"/>
    </location>
</feature>
<keyword evidence="10" id="KW-0862">Zinc</keyword>
<feature type="compositionally biased region" description="Polar residues" evidence="11">
    <location>
        <begin position="697"/>
        <end position="707"/>
    </location>
</feature>
<keyword evidence="8" id="KW-0378">Hydrolase</keyword>
<evidence type="ECO:0000256" key="11">
    <source>
        <dbReference type="SAM" id="MobiDB-lite"/>
    </source>
</evidence>
<dbReference type="GO" id="GO:0008270">
    <property type="term" value="F:zinc ion binding"/>
    <property type="evidence" value="ECO:0007669"/>
    <property type="project" value="UniProtKB-KW"/>
</dbReference>
<keyword evidence="6" id="KW-0863">Zinc-finger</keyword>
<evidence type="ECO:0000256" key="3">
    <source>
        <dbReference type="ARBA" id="ARBA00012759"/>
    </source>
</evidence>
<protein>
    <recommendedName>
        <fullName evidence="3">ubiquitinyl hydrolase 1</fullName>
        <ecNumber evidence="3">3.4.19.12</ecNumber>
    </recommendedName>
</protein>
<name>A0A8J9VBF9_BRALA</name>
<evidence type="ECO:0000256" key="5">
    <source>
        <dbReference type="ARBA" id="ARBA00022723"/>
    </source>
</evidence>
<comment type="catalytic activity">
    <reaction evidence="1">
        <text>Thiol-dependent hydrolysis of ester, thioester, amide, peptide and isopeptide bonds formed by the C-terminal Gly of ubiquitin (a 76-residue protein attached to proteins as an intracellular targeting signal).</text>
        <dbReference type="EC" id="3.4.19.12"/>
    </reaction>
</comment>
<keyword evidence="7" id="KW-0833">Ubl conjugation pathway</keyword>
<dbReference type="EMBL" id="OV696686">
    <property type="protein sequence ID" value="CAH1228944.1"/>
    <property type="molecule type" value="Genomic_DNA"/>
</dbReference>